<accession>A0A1Q3EN43</accession>
<dbReference type="EMBL" id="BDGU01000674">
    <property type="protein sequence ID" value="GAW08601.1"/>
    <property type="molecule type" value="Genomic_DNA"/>
</dbReference>
<dbReference type="PROSITE" id="PS50878">
    <property type="entry name" value="RT_POL"/>
    <property type="match status" value="1"/>
</dbReference>
<keyword evidence="3" id="KW-1185">Reference proteome</keyword>
<feature type="domain" description="Reverse transcriptase" evidence="1">
    <location>
        <begin position="14"/>
        <end position="285"/>
    </location>
</feature>
<name>A0A1Q3EN43_LENED</name>
<reference evidence="2 3" key="2">
    <citation type="submission" date="2017-02" db="EMBL/GenBank/DDBJ databases">
        <title>A genome survey and senescence transcriptome analysis in Lentinula edodes.</title>
        <authorList>
            <person name="Sakamoto Y."/>
            <person name="Nakade K."/>
            <person name="Sato S."/>
            <person name="Yoshida Y."/>
            <person name="Miyazaki K."/>
            <person name="Natsume S."/>
            <person name="Konno N."/>
        </authorList>
    </citation>
    <scope>NUCLEOTIDE SEQUENCE [LARGE SCALE GENOMIC DNA]</scope>
    <source>
        <strain evidence="2 3">NBRC 111202</strain>
    </source>
</reference>
<dbReference type="Pfam" id="PF00078">
    <property type="entry name" value="RVT_1"/>
    <property type="match status" value="1"/>
</dbReference>
<sequence length="645" mass="72704">MSIPNDRLALLFGRAFRNNELPSSWLTSIIIAVPKPGKDPTNPANYRAIALESCILKFASLLLHQKLCHSLSEANIIPPSQNGFRPGYRTNNNAFILRTLIDKSHSLGDSVYLAFVDISNAFPSTNQNSLWLKLEAYGLTGQYFDWLRSLYSRMTYVISHEGHLSTNFQAMCGVLMGDPSSPTLWNIFLSTFHLWHDPSDIELMGIIVSHLEHADDIVLGSRTAHGLQRHLRAFQTYCLHNNLTVSAGKSWLMLFGHIPTTLPILLLAGTALPYHDMVRYVGVHFQSTHRHIFAAHYTAKRDSAITAAGGIVGCELIIGRNRMDPSISLQLYSALVDCHLIHGCELVIDTDKFLLSMLEQVQLLCLRRLLGLSRRSMVAPLFTETGVMPIRFRRVILALRYLIYLLNLPLDHYASLALQANHVLRSSGNSCWLSDLEWAIQHLPNCTLVLPPTTQLSEQSVLSLIKSISRQCNLFLQSELDNSNRLSLLQCRCEPSATGPPKYQARTLRHYLTRVLTHNHRVTLTRLLCGDMVPLTFRASPTRIHPLEPVDYPSKQCRACNSLGQPESPQHVFLQCLSVPGLCAARERFLTEIESLVPLPNSRSFTNSESLFYLKSFIFGWTSVRPTARFINEAVILWKNFLSKD</sequence>
<evidence type="ECO:0000313" key="2">
    <source>
        <dbReference type="EMBL" id="GAW08601.1"/>
    </source>
</evidence>
<protein>
    <recommendedName>
        <fullName evidence="1">Reverse transcriptase domain-containing protein</fullName>
    </recommendedName>
</protein>
<dbReference type="AlphaFoldDB" id="A0A1Q3EN43"/>
<gene>
    <name evidence="2" type="ORF">LENED_010669</name>
</gene>
<dbReference type="Proteomes" id="UP000188533">
    <property type="component" value="Unassembled WGS sequence"/>
</dbReference>
<dbReference type="InterPro" id="IPR043502">
    <property type="entry name" value="DNA/RNA_pol_sf"/>
</dbReference>
<dbReference type="CDD" id="cd01650">
    <property type="entry name" value="RT_nLTR_like"/>
    <property type="match status" value="1"/>
</dbReference>
<proteinExistence type="predicted"/>
<evidence type="ECO:0000313" key="3">
    <source>
        <dbReference type="Proteomes" id="UP000188533"/>
    </source>
</evidence>
<organism evidence="2 3">
    <name type="scientific">Lentinula edodes</name>
    <name type="common">Shiitake mushroom</name>
    <name type="synonym">Lentinus edodes</name>
    <dbReference type="NCBI Taxonomy" id="5353"/>
    <lineage>
        <taxon>Eukaryota</taxon>
        <taxon>Fungi</taxon>
        <taxon>Dikarya</taxon>
        <taxon>Basidiomycota</taxon>
        <taxon>Agaricomycotina</taxon>
        <taxon>Agaricomycetes</taxon>
        <taxon>Agaricomycetidae</taxon>
        <taxon>Agaricales</taxon>
        <taxon>Marasmiineae</taxon>
        <taxon>Omphalotaceae</taxon>
        <taxon>Lentinula</taxon>
    </lineage>
</organism>
<dbReference type="STRING" id="5353.A0A1Q3EN43"/>
<comment type="caution">
    <text evidence="2">The sequence shown here is derived from an EMBL/GenBank/DDBJ whole genome shotgun (WGS) entry which is preliminary data.</text>
</comment>
<dbReference type="PANTHER" id="PTHR19446">
    <property type="entry name" value="REVERSE TRANSCRIPTASES"/>
    <property type="match status" value="1"/>
</dbReference>
<dbReference type="InterPro" id="IPR000477">
    <property type="entry name" value="RT_dom"/>
</dbReference>
<evidence type="ECO:0000259" key="1">
    <source>
        <dbReference type="PROSITE" id="PS50878"/>
    </source>
</evidence>
<reference evidence="2 3" key="1">
    <citation type="submission" date="2016-08" db="EMBL/GenBank/DDBJ databases">
        <authorList>
            <consortium name="Lentinula edodes genome sequencing consortium"/>
            <person name="Sakamoto Y."/>
            <person name="Nakade K."/>
            <person name="Sato S."/>
            <person name="Yoshida Y."/>
            <person name="Miyazaki K."/>
            <person name="Natsume S."/>
            <person name="Konno N."/>
        </authorList>
    </citation>
    <scope>NUCLEOTIDE SEQUENCE [LARGE SCALE GENOMIC DNA]</scope>
    <source>
        <strain evidence="2 3">NBRC 111202</strain>
    </source>
</reference>
<dbReference type="SUPFAM" id="SSF56672">
    <property type="entry name" value="DNA/RNA polymerases"/>
    <property type="match status" value="1"/>
</dbReference>